<dbReference type="PATRIC" id="fig|1618601.3.peg.210"/>
<dbReference type="GO" id="GO:0005829">
    <property type="term" value="C:cytosol"/>
    <property type="evidence" value="ECO:0007669"/>
    <property type="project" value="TreeGrafter"/>
</dbReference>
<dbReference type="Gene3D" id="2.60.120.10">
    <property type="entry name" value="Jelly Rolls"/>
    <property type="match status" value="1"/>
</dbReference>
<dbReference type="EMBL" id="LBYR01000010">
    <property type="protein sequence ID" value="KKR55936.1"/>
    <property type="molecule type" value="Genomic_DNA"/>
</dbReference>
<feature type="site" description="Participates in a stacking interaction with the thymidine ring of dTDP-4-oxo-6-deoxyglucose" evidence="2">
    <location>
        <position position="145"/>
    </location>
</feature>
<dbReference type="AlphaFoldDB" id="A0A0G0S124"/>
<name>A0A0G0S124_9BACT</name>
<sequence length="191" mass="21762">MTDQISNIIKTSISGVVLIERPTHGDSRGFVHEPYNKKELAEATGIEFNPVQWTHAYIKPGVIKGIHTENWNKLIYPVTGILYSPIVDLRPDSPTFGKVEYITIDNTKEDSKRQALFLPKGGIGNSICVLGEEMMHYFYLIDEYWDDAKAKGIAWDDPDLGIKWPIENPILSERDKVNPTLREAFPEKFNK</sequence>
<comment type="caution">
    <text evidence="3">The sequence shown here is derived from an EMBL/GenBank/DDBJ whole genome shotgun (WGS) entry which is preliminary data.</text>
</comment>
<dbReference type="PANTHER" id="PTHR21047:SF2">
    <property type="entry name" value="THYMIDINE DIPHOSPHO-4-KETO-RHAMNOSE 3,5-EPIMERASE"/>
    <property type="match status" value="1"/>
</dbReference>
<protein>
    <submittedName>
        <fullName evidence="3">dTDP-4-dehydrorhamnose 3,5-epimerase</fullName>
    </submittedName>
</protein>
<dbReference type="Proteomes" id="UP000034627">
    <property type="component" value="Unassembled WGS sequence"/>
</dbReference>
<dbReference type="GO" id="GO:0000271">
    <property type="term" value="P:polysaccharide biosynthetic process"/>
    <property type="evidence" value="ECO:0007669"/>
    <property type="project" value="TreeGrafter"/>
</dbReference>
<evidence type="ECO:0000256" key="2">
    <source>
        <dbReference type="PIRSR" id="PIRSR600888-3"/>
    </source>
</evidence>
<dbReference type="InterPro" id="IPR011051">
    <property type="entry name" value="RmlC_Cupin_sf"/>
</dbReference>
<dbReference type="PANTHER" id="PTHR21047">
    <property type="entry name" value="DTDP-6-DEOXY-D-GLUCOSE-3,5 EPIMERASE"/>
    <property type="match status" value="1"/>
</dbReference>
<dbReference type="InterPro" id="IPR000888">
    <property type="entry name" value="RmlC-like"/>
</dbReference>
<evidence type="ECO:0000313" key="4">
    <source>
        <dbReference type="Proteomes" id="UP000034627"/>
    </source>
</evidence>
<evidence type="ECO:0000313" key="3">
    <source>
        <dbReference type="EMBL" id="KKR55936.1"/>
    </source>
</evidence>
<dbReference type="InterPro" id="IPR014710">
    <property type="entry name" value="RmlC-like_jellyroll"/>
</dbReference>
<feature type="active site" description="Proton acceptor" evidence="1">
    <location>
        <position position="67"/>
    </location>
</feature>
<feature type="active site" description="Proton donor" evidence="1">
    <location>
        <position position="139"/>
    </location>
</feature>
<organism evidence="3 4">
    <name type="scientific">Candidatus Woesebacteria bacterium GW2011_GWF1_40_24</name>
    <dbReference type="NCBI Taxonomy" id="1618601"/>
    <lineage>
        <taxon>Bacteria</taxon>
        <taxon>Candidatus Woeseibacteriota</taxon>
    </lineage>
</organism>
<accession>A0A0G0S124</accession>
<dbReference type="Pfam" id="PF00908">
    <property type="entry name" value="dTDP_sugar_isom"/>
    <property type="match status" value="1"/>
</dbReference>
<reference evidence="3 4" key="1">
    <citation type="journal article" date="2015" name="Nature">
        <title>rRNA introns, odd ribosomes, and small enigmatic genomes across a large radiation of phyla.</title>
        <authorList>
            <person name="Brown C.T."/>
            <person name="Hug L.A."/>
            <person name="Thomas B.C."/>
            <person name="Sharon I."/>
            <person name="Castelle C.J."/>
            <person name="Singh A."/>
            <person name="Wilkins M.J."/>
            <person name="Williams K.H."/>
            <person name="Banfield J.F."/>
        </authorList>
    </citation>
    <scope>NUCLEOTIDE SEQUENCE [LARGE SCALE GENOMIC DNA]</scope>
</reference>
<dbReference type="GO" id="GO:0019305">
    <property type="term" value="P:dTDP-rhamnose biosynthetic process"/>
    <property type="evidence" value="ECO:0007669"/>
    <property type="project" value="TreeGrafter"/>
</dbReference>
<dbReference type="SUPFAM" id="SSF51182">
    <property type="entry name" value="RmlC-like cupins"/>
    <property type="match status" value="1"/>
</dbReference>
<gene>
    <name evidence="3" type="ORF">UT93_C0010G0009</name>
</gene>
<evidence type="ECO:0000256" key="1">
    <source>
        <dbReference type="PIRSR" id="PIRSR600888-1"/>
    </source>
</evidence>
<dbReference type="GO" id="GO:0008830">
    <property type="term" value="F:dTDP-4-dehydrorhamnose 3,5-epimerase activity"/>
    <property type="evidence" value="ECO:0007669"/>
    <property type="project" value="InterPro"/>
</dbReference>
<proteinExistence type="predicted"/>